<protein>
    <recommendedName>
        <fullName evidence="1">Bacterial Ig-like domain-containing protein</fullName>
    </recommendedName>
</protein>
<proteinExistence type="predicted"/>
<evidence type="ECO:0000313" key="2">
    <source>
        <dbReference type="EMBL" id="ONK08195.1"/>
    </source>
</evidence>
<dbReference type="AlphaFoldDB" id="A0A1V2R754"/>
<comment type="caution">
    <text evidence="2">The sequence shown here is derived from an EMBL/GenBank/DDBJ whole genome shotgun (WGS) entry which is preliminary data.</text>
</comment>
<evidence type="ECO:0000313" key="3">
    <source>
        <dbReference type="Proteomes" id="UP000189286"/>
    </source>
</evidence>
<dbReference type="InterPro" id="IPR044016">
    <property type="entry name" value="Big_13"/>
</dbReference>
<dbReference type="Gene3D" id="2.60.40.10">
    <property type="entry name" value="Immunoglobulins"/>
    <property type="match status" value="1"/>
</dbReference>
<dbReference type="EMBL" id="MPUJ01000002">
    <property type="protein sequence ID" value="ONK08195.1"/>
    <property type="molecule type" value="Genomic_DNA"/>
</dbReference>
<accession>A0A1V2R754</accession>
<dbReference type="InterPro" id="IPR013783">
    <property type="entry name" value="Ig-like_fold"/>
</dbReference>
<name>A0A1V2R754_9GAMM</name>
<organism evidence="2 3">
    <name type="scientific">Pectobacterium actinidiae</name>
    <dbReference type="NCBI Taxonomy" id="1507808"/>
    <lineage>
        <taxon>Bacteria</taxon>
        <taxon>Pseudomonadati</taxon>
        <taxon>Pseudomonadota</taxon>
        <taxon>Gammaproteobacteria</taxon>
        <taxon>Enterobacterales</taxon>
        <taxon>Pectobacteriaceae</taxon>
        <taxon>Pectobacterium</taxon>
    </lineage>
</organism>
<feature type="domain" description="Bacterial Ig-like" evidence="1">
    <location>
        <begin position="1"/>
        <end position="59"/>
    </location>
</feature>
<dbReference type="RefSeq" id="WP_139338615.1">
    <property type="nucleotide sequence ID" value="NZ_MPUJ01000002.1"/>
</dbReference>
<sequence length="99" mass="10085">VTLTLGGKIYTGTVDANGNWQITLPSGDLLALPQGENAFTITVTDIAGNQASTTTQVTVSFSSAVLTLNAIAGDDILNTDEGSRDQLLSGTASLSEAGR</sequence>
<gene>
    <name evidence="2" type="ORF">BSK71_02865</name>
</gene>
<reference evidence="3" key="1">
    <citation type="submission" date="2016-11" db="EMBL/GenBank/DDBJ databases">
        <authorList>
            <person name="Panda P."/>
            <person name="Visnovsky S."/>
            <person name="Pitman A."/>
        </authorList>
    </citation>
    <scope>NUCLEOTIDE SEQUENCE [LARGE SCALE GENOMIC DNA]</scope>
    <source>
        <strain evidence="3">ICMP 9972</strain>
    </source>
</reference>
<feature type="non-terminal residue" evidence="2">
    <location>
        <position position="99"/>
    </location>
</feature>
<dbReference type="Pfam" id="PF19077">
    <property type="entry name" value="Big_13"/>
    <property type="match status" value="1"/>
</dbReference>
<feature type="non-terminal residue" evidence="2">
    <location>
        <position position="1"/>
    </location>
</feature>
<dbReference type="Proteomes" id="UP000189286">
    <property type="component" value="Unassembled WGS sequence"/>
</dbReference>
<evidence type="ECO:0000259" key="1">
    <source>
        <dbReference type="Pfam" id="PF19077"/>
    </source>
</evidence>
<dbReference type="NCBIfam" id="NF033510">
    <property type="entry name" value="Ca_tandemer"/>
    <property type="match status" value="1"/>
</dbReference>